<dbReference type="GO" id="GO:0016705">
    <property type="term" value="F:oxidoreductase activity, acting on paired donors, with incorporation or reduction of molecular oxygen"/>
    <property type="evidence" value="ECO:0007669"/>
    <property type="project" value="InterPro"/>
</dbReference>
<dbReference type="Proteomes" id="UP000541558">
    <property type="component" value="Unassembled WGS sequence"/>
</dbReference>
<dbReference type="GO" id="GO:0005506">
    <property type="term" value="F:iron ion binding"/>
    <property type="evidence" value="ECO:0007669"/>
    <property type="project" value="InterPro"/>
</dbReference>
<dbReference type="SUPFAM" id="SSF48264">
    <property type="entry name" value="Cytochrome P450"/>
    <property type="match status" value="1"/>
</dbReference>
<dbReference type="OrthoDB" id="3366823at2759"/>
<name>A0A8H5F0M7_9AGAR</name>
<dbReference type="Gene3D" id="1.10.630.10">
    <property type="entry name" value="Cytochrome P450"/>
    <property type="match status" value="1"/>
</dbReference>
<dbReference type="AlphaFoldDB" id="A0A8H5F0M7"/>
<dbReference type="GO" id="GO:0020037">
    <property type="term" value="F:heme binding"/>
    <property type="evidence" value="ECO:0007669"/>
    <property type="project" value="InterPro"/>
</dbReference>
<proteinExistence type="predicted"/>
<evidence type="ECO:0000313" key="2">
    <source>
        <dbReference type="Proteomes" id="UP000541558"/>
    </source>
</evidence>
<reference evidence="1 2" key="1">
    <citation type="journal article" date="2020" name="ISME J.">
        <title>Uncovering the hidden diversity of litter-decomposition mechanisms in mushroom-forming fungi.</title>
        <authorList>
            <person name="Floudas D."/>
            <person name="Bentzer J."/>
            <person name="Ahren D."/>
            <person name="Johansson T."/>
            <person name="Persson P."/>
            <person name="Tunlid A."/>
        </authorList>
    </citation>
    <scope>NUCLEOTIDE SEQUENCE [LARGE SCALE GENOMIC DNA]</scope>
    <source>
        <strain evidence="1 2">CBS 175.51</strain>
    </source>
</reference>
<dbReference type="GO" id="GO:0004497">
    <property type="term" value="F:monooxygenase activity"/>
    <property type="evidence" value="ECO:0007669"/>
    <property type="project" value="InterPro"/>
</dbReference>
<comment type="caution">
    <text evidence="1">The sequence shown here is derived from an EMBL/GenBank/DDBJ whole genome shotgun (WGS) entry which is preliminary data.</text>
</comment>
<evidence type="ECO:0000313" key="1">
    <source>
        <dbReference type="EMBL" id="KAF5318928.1"/>
    </source>
</evidence>
<dbReference type="InterPro" id="IPR036396">
    <property type="entry name" value="Cyt_P450_sf"/>
</dbReference>
<keyword evidence="2" id="KW-1185">Reference proteome</keyword>
<accession>A0A8H5F0M7</accession>
<sequence>MLQDQDLYREEALGTANGCARPLLESAMYEAIRTGTVAPPARTAARDSEVMVDGKPSLLKKGVTIIAESPEYHFDPEAFNVQRRSCKGIHLAKPQIKSFMTMVLKRFDLQVVGSEQVVSQRAGLV</sequence>
<gene>
    <name evidence="1" type="ORF">D9611_013678</name>
</gene>
<organism evidence="1 2">
    <name type="scientific">Ephemerocybe angulata</name>
    <dbReference type="NCBI Taxonomy" id="980116"/>
    <lineage>
        <taxon>Eukaryota</taxon>
        <taxon>Fungi</taxon>
        <taxon>Dikarya</taxon>
        <taxon>Basidiomycota</taxon>
        <taxon>Agaricomycotina</taxon>
        <taxon>Agaricomycetes</taxon>
        <taxon>Agaricomycetidae</taxon>
        <taxon>Agaricales</taxon>
        <taxon>Agaricineae</taxon>
        <taxon>Psathyrellaceae</taxon>
        <taxon>Ephemerocybe</taxon>
    </lineage>
</organism>
<protein>
    <submittedName>
        <fullName evidence="1">Uncharacterized protein</fullName>
    </submittedName>
</protein>
<dbReference type="EMBL" id="JAACJK010000176">
    <property type="protein sequence ID" value="KAF5318928.1"/>
    <property type="molecule type" value="Genomic_DNA"/>
</dbReference>